<dbReference type="PANTHER" id="PTHR33048:SF47">
    <property type="entry name" value="INTEGRAL MEMBRANE PROTEIN-RELATED"/>
    <property type="match status" value="1"/>
</dbReference>
<organism evidence="9 10">
    <name type="scientific">Schizothecium vesticola</name>
    <dbReference type="NCBI Taxonomy" id="314040"/>
    <lineage>
        <taxon>Eukaryota</taxon>
        <taxon>Fungi</taxon>
        <taxon>Dikarya</taxon>
        <taxon>Ascomycota</taxon>
        <taxon>Pezizomycotina</taxon>
        <taxon>Sordariomycetes</taxon>
        <taxon>Sordariomycetidae</taxon>
        <taxon>Sordariales</taxon>
        <taxon>Schizotheciaceae</taxon>
        <taxon>Schizothecium</taxon>
    </lineage>
</organism>
<evidence type="ECO:0000256" key="2">
    <source>
        <dbReference type="ARBA" id="ARBA00022692"/>
    </source>
</evidence>
<dbReference type="InterPro" id="IPR049326">
    <property type="entry name" value="Rhodopsin_dom_fungi"/>
</dbReference>
<dbReference type="GO" id="GO:0016020">
    <property type="term" value="C:membrane"/>
    <property type="evidence" value="ECO:0007669"/>
    <property type="project" value="UniProtKB-SubCell"/>
</dbReference>
<keyword evidence="10" id="KW-1185">Reference proteome</keyword>
<comment type="similarity">
    <text evidence="5">Belongs to the SAT4 family.</text>
</comment>
<dbReference type="PANTHER" id="PTHR33048">
    <property type="entry name" value="PTH11-LIKE INTEGRAL MEMBRANE PROTEIN (AFU_ORTHOLOGUE AFUA_5G11245)"/>
    <property type="match status" value="1"/>
</dbReference>
<dbReference type="InterPro" id="IPR052337">
    <property type="entry name" value="SAT4-like"/>
</dbReference>
<feature type="transmembrane region" description="Helical" evidence="7">
    <location>
        <begin position="113"/>
        <end position="136"/>
    </location>
</feature>
<feature type="transmembrane region" description="Helical" evidence="7">
    <location>
        <begin position="191"/>
        <end position="214"/>
    </location>
</feature>
<accession>A0AA40K983</accession>
<feature type="compositionally biased region" description="Basic and acidic residues" evidence="6">
    <location>
        <begin position="351"/>
        <end position="366"/>
    </location>
</feature>
<dbReference type="Pfam" id="PF20684">
    <property type="entry name" value="Fung_rhodopsin"/>
    <property type="match status" value="1"/>
</dbReference>
<evidence type="ECO:0000256" key="1">
    <source>
        <dbReference type="ARBA" id="ARBA00004141"/>
    </source>
</evidence>
<keyword evidence="2 7" id="KW-0812">Transmembrane</keyword>
<feature type="transmembrane region" description="Helical" evidence="7">
    <location>
        <begin position="148"/>
        <end position="169"/>
    </location>
</feature>
<feature type="transmembrane region" description="Helical" evidence="7">
    <location>
        <begin position="226"/>
        <end position="250"/>
    </location>
</feature>
<feature type="transmembrane region" description="Helical" evidence="7">
    <location>
        <begin position="70"/>
        <end position="93"/>
    </location>
</feature>
<evidence type="ECO:0000259" key="8">
    <source>
        <dbReference type="Pfam" id="PF20684"/>
    </source>
</evidence>
<dbReference type="EMBL" id="JAUKUD010000003">
    <property type="protein sequence ID" value="KAK0750511.1"/>
    <property type="molecule type" value="Genomic_DNA"/>
</dbReference>
<feature type="transmembrane region" description="Helical" evidence="7">
    <location>
        <begin position="262"/>
        <end position="284"/>
    </location>
</feature>
<keyword evidence="3 7" id="KW-1133">Transmembrane helix</keyword>
<feature type="domain" description="Rhodopsin" evidence="8">
    <location>
        <begin position="54"/>
        <end position="291"/>
    </location>
</feature>
<comment type="caution">
    <text evidence="9">The sequence shown here is derived from an EMBL/GenBank/DDBJ whole genome shotgun (WGS) entry which is preliminary data.</text>
</comment>
<gene>
    <name evidence="9" type="ORF">B0T18DRAFT_409048</name>
</gene>
<evidence type="ECO:0000313" key="9">
    <source>
        <dbReference type="EMBL" id="KAK0750511.1"/>
    </source>
</evidence>
<evidence type="ECO:0000256" key="7">
    <source>
        <dbReference type="SAM" id="Phobius"/>
    </source>
</evidence>
<protein>
    <recommendedName>
        <fullName evidence="8">Rhodopsin domain-containing protein</fullName>
    </recommendedName>
</protein>
<dbReference type="Proteomes" id="UP001172155">
    <property type="component" value="Unassembled WGS sequence"/>
</dbReference>
<sequence>MRAPWGRPLHSKDVRHLSCQRSTKSDRMVAQPSTTAIIAGCAISLAVAVATLILRLITRLHIVKVFGAEDAFLVAALALSVGHITGVVYQIRFGLGMDIETLDADRLVLFLKALFWSILCYVTGHTLTKISILCLYTRVFRSTSMQRIYPIMLAIIAIHGLFLIFTGIFNCTPVQAFWDITLPRNCLPRDAMWFSNAGVNIATDFALFITPLMFVKTLKMPKKQKIGLYVVFLLGLFGCIISLVRLYYLYYGAQANDVTRDLAGVSMWSVLELNVAIVCASLMVMKPLVARLFPALFAPPATTNSYPFSYVTPLTVSQRGATEQRTSPESIIDSPPASRGGVSLGLSPSMDEERHPASSTEHVQKA</sequence>
<evidence type="ECO:0000256" key="4">
    <source>
        <dbReference type="ARBA" id="ARBA00023136"/>
    </source>
</evidence>
<keyword evidence="4 7" id="KW-0472">Membrane</keyword>
<name>A0AA40K983_9PEZI</name>
<feature type="region of interest" description="Disordered" evidence="6">
    <location>
        <begin position="319"/>
        <end position="366"/>
    </location>
</feature>
<feature type="compositionally biased region" description="Polar residues" evidence="6">
    <location>
        <begin position="319"/>
        <end position="329"/>
    </location>
</feature>
<evidence type="ECO:0000256" key="5">
    <source>
        <dbReference type="ARBA" id="ARBA00038359"/>
    </source>
</evidence>
<feature type="transmembrane region" description="Helical" evidence="7">
    <location>
        <begin position="36"/>
        <end position="58"/>
    </location>
</feature>
<reference evidence="9" key="1">
    <citation type="submission" date="2023-06" db="EMBL/GenBank/DDBJ databases">
        <title>Genome-scale phylogeny and comparative genomics of the fungal order Sordariales.</title>
        <authorList>
            <consortium name="Lawrence Berkeley National Laboratory"/>
            <person name="Hensen N."/>
            <person name="Bonometti L."/>
            <person name="Westerberg I."/>
            <person name="Brannstrom I.O."/>
            <person name="Guillou S."/>
            <person name="Cros-Aarteil S."/>
            <person name="Calhoun S."/>
            <person name="Haridas S."/>
            <person name="Kuo A."/>
            <person name="Mondo S."/>
            <person name="Pangilinan J."/>
            <person name="Riley R."/>
            <person name="LaButti K."/>
            <person name="Andreopoulos B."/>
            <person name="Lipzen A."/>
            <person name="Chen C."/>
            <person name="Yanf M."/>
            <person name="Daum C."/>
            <person name="Ng V."/>
            <person name="Clum A."/>
            <person name="Steindorff A."/>
            <person name="Ohm R."/>
            <person name="Martin F."/>
            <person name="Silar P."/>
            <person name="Natvig D."/>
            <person name="Lalanne C."/>
            <person name="Gautier V."/>
            <person name="Ament-velasquez S.L."/>
            <person name="Kruys A."/>
            <person name="Hutchinson M.I."/>
            <person name="Powell A.J."/>
            <person name="Barry K."/>
            <person name="Miller A.N."/>
            <person name="Grigoriev I.V."/>
            <person name="Debuchy R."/>
            <person name="Gladieux P."/>
            <person name="Thoren M.H."/>
            <person name="Johannesson H."/>
        </authorList>
    </citation>
    <scope>NUCLEOTIDE SEQUENCE</scope>
    <source>
        <strain evidence="9">SMH3187-1</strain>
    </source>
</reference>
<comment type="subcellular location">
    <subcellularLocation>
        <location evidence="1">Membrane</location>
        <topology evidence="1">Multi-pass membrane protein</topology>
    </subcellularLocation>
</comment>
<evidence type="ECO:0000256" key="3">
    <source>
        <dbReference type="ARBA" id="ARBA00022989"/>
    </source>
</evidence>
<evidence type="ECO:0000256" key="6">
    <source>
        <dbReference type="SAM" id="MobiDB-lite"/>
    </source>
</evidence>
<evidence type="ECO:0000313" key="10">
    <source>
        <dbReference type="Proteomes" id="UP001172155"/>
    </source>
</evidence>
<proteinExistence type="inferred from homology"/>
<dbReference type="AlphaFoldDB" id="A0AA40K983"/>